<evidence type="ECO:0008006" key="3">
    <source>
        <dbReference type="Google" id="ProtNLM"/>
    </source>
</evidence>
<accession>A0ABR2KT12</accession>
<dbReference type="PROSITE" id="PS00213">
    <property type="entry name" value="LIPOCALIN"/>
    <property type="match status" value="1"/>
</dbReference>
<organism evidence="1 2">
    <name type="scientific">Tritrichomonas musculus</name>
    <dbReference type="NCBI Taxonomy" id="1915356"/>
    <lineage>
        <taxon>Eukaryota</taxon>
        <taxon>Metamonada</taxon>
        <taxon>Parabasalia</taxon>
        <taxon>Tritrichomonadida</taxon>
        <taxon>Tritrichomonadidae</taxon>
        <taxon>Tritrichomonas</taxon>
    </lineage>
</organism>
<keyword evidence="2" id="KW-1185">Reference proteome</keyword>
<comment type="caution">
    <text evidence="1">The sequence shown here is derived from an EMBL/GenBank/DDBJ whole genome shotgun (WGS) entry which is preliminary data.</text>
</comment>
<evidence type="ECO:0000313" key="2">
    <source>
        <dbReference type="Proteomes" id="UP001470230"/>
    </source>
</evidence>
<name>A0ABR2KT12_9EUKA</name>
<reference evidence="1 2" key="1">
    <citation type="submission" date="2024-04" db="EMBL/GenBank/DDBJ databases">
        <title>Tritrichomonas musculus Genome.</title>
        <authorList>
            <person name="Alves-Ferreira E."/>
            <person name="Grigg M."/>
            <person name="Lorenzi H."/>
            <person name="Galac M."/>
        </authorList>
    </citation>
    <scope>NUCLEOTIDE SEQUENCE [LARGE SCALE GENOMIC DNA]</scope>
    <source>
        <strain evidence="1 2">EAF2021</strain>
    </source>
</reference>
<sequence>MQTEVSPPSFMKYDPRNDVEVHPVSNDEERLIERFFKECYHNRVISYAEKCEMFKRKKLFEMLRYASQNMSKDEVTKRNLTSAIQGEKPGIDYAFTANGGFGLSYSSSTVTGKRSSRKISPQRFQSPGISENAIFGYPSMSSIYNNLPTTNQMPNFYDPQPAPIGSTTAKSRSIQTAGGSRKTNDAIHLTIIRMVKPDLCQSLINISDEYSGLWLELSKIIDKRGLFTKTNSKQTYGGLSNSQAILDLSPAPFMTLTPHRSNFDSTTLKTRDAAIDPSSSNGQPKAGISRNLSFSLRLNDPALRNIYKSDTRWSPRNRIQKDD</sequence>
<evidence type="ECO:0000313" key="1">
    <source>
        <dbReference type="EMBL" id="KAK8894279.1"/>
    </source>
</evidence>
<dbReference type="InterPro" id="IPR022272">
    <property type="entry name" value="Lipocalin_CS"/>
</dbReference>
<dbReference type="Proteomes" id="UP001470230">
    <property type="component" value="Unassembled WGS sequence"/>
</dbReference>
<dbReference type="EMBL" id="JAPFFF010000003">
    <property type="protein sequence ID" value="KAK8894279.1"/>
    <property type="molecule type" value="Genomic_DNA"/>
</dbReference>
<gene>
    <name evidence="1" type="ORF">M9Y10_022714</name>
</gene>
<proteinExistence type="predicted"/>
<protein>
    <recommendedName>
        <fullName evidence="3">Initiator binding domain-containing protein</fullName>
    </recommendedName>
</protein>